<dbReference type="Proteomes" id="UP000239532">
    <property type="component" value="Unassembled WGS sequence"/>
</dbReference>
<evidence type="ECO:0008006" key="3">
    <source>
        <dbReference type="Google" id="ProtNLM"/>
    </source>
</evidence>
<evidence type="ECO:0000313" key="2">
    <source>
        <dbReference type="Proteomes" id="UP000239532"/>
    </source>
</evidence>
<dbReference type="RefSeq" id="WP_105981704.1">
    <property type="nucleotide sequence ID" value="NZ_MQUC01000003.1"/>
</dbReference>
<comment type="caution">
    <text evidence="1">The sequence shown here is derived from an EMBL/GenBank/DDBJ whole genome shotgun (WGS) entry which is preliminary data.</text>
</comment>
<dbReference type="SUPFAM" id="SSF46955">
    <property type="entry name" value="Putative DNA-binding domain"/>
    <property type="match status" value="1"/>
</dbReference>
<proteinExistence type="predicted"/>
<gene>
    <name evidence="1" type="ORF">BST86_01390</name>
</gene>
<dbReference type="OrthoDB" id="1366685at2"/>
<evidence type="ECO:0000313" key="1">
    <source>
        <dbReference type="EMBL" id="PRP65838.1"/>
    </source>
</evidence>
<dbReference type="EMBL" id="MQUC01000003">
    <property type="protein sequence ID" value="PRP65838.1"/>
    <property type="molecule type" value="Genomic_DNA"/>
</dbReference>
<sequence length="101" mass="11527">MSKPTIQIKELRIENLSADQLFSKIEEIVDAKIRATLNKKGQADHKSLQQLAAVNPVCVGTLRNYIKSGKLKAFKIGDRVFVKDQDFEKAMSEMKSKKYKR</sequence>
<protein>
    <recommendedName>
        <fullName evidence="3">Helix-turn-helix domain-containing protein</fullName>
    </recommendedName>
</protein>
<name>A0A2S9WQV3_9FLAO</name>
<reference evidence="1 2" key="1">
    <citation type="submission" date="2016-11" db="EMBL/GenBank/DDBJ databases">
        <title>Trade-off between light-utilization and light-protection in marine flavobacteria.</title>
        <authorList>
            <person name="Kumagai Y."/>
        </authorList>
    </citation>
    <scope>NUCLEOTIDE SEQUENCE [LARGE SCALE GENOMIC DNA]</scope>
    <source>
        <strain evidence="1 2">JCM 17109</strain>
    </source>
</reference>
<dbReference type="AlphaFoldDB" id="A0A2S9WQV3"/>
<organism evidence="1 2">
    <name type="scientific">Nonlabens agnitus</name>
    <dbReference type="NCBI Taxonomy" id="870484"/>
    <lineage>
        <taxon>Bacteria</taxon>
        <taxon>Pseudomonadati</taxon>
        <taxon>Bacteroidota</taxon>
        <taxon>Flavobacteriia</taxon>
        <taxon>Flavobacteriales</taxon>
        <taxon>Flavobacteriaceae</taxon>
        <taxon>Nonlabens</taxon>
    </lineage>
</organism>
<keyword evidence="2" id="KW-1185">Reference proteome</keyword>
<dbReference type="InterPro" id="IPR009061">
    <property type="entry name" value="DNA-bd_dom_put_sf"/>
</dbReference>
<accession>A0A2S9WQV3</accession>